<name>A0A2K9V7B3_9VIRU</name>
<dbReference type="InterPro" id="IPR036770">
    <property type="entry name" value="Ankyrin_rpt-contain_sf"/>
</dbReference>
<evidence type="ECO:0000313" key="1">
    <source>
        <dbReference type="EMBL" id="AUV58110.1"/>
    </source>
</evidence>
<dbReference type="EMBL" id="MG779309">
    <property type="protein sequence ID" value="AUV58110.1"/>
    <property type="molecule type" value="Genomic_DNA"/>
</dbReference>
<accession>A0A2K9V7B3</accession>
<sequence>MDYPQLFMVTNKKEISHGIDLKTGLNIFKRSKFVVTDIKHISYQLINGYYLRFVSFPVNDPDFQVEYFNNCYHTNIIILGDRFELSDPKTFEIISKLGFDLGDKNVTEWSLYFKWLDEEEIESIDSNVEKIFVHNSDSNCQNNDIAYELLDETQIEDIKKLILFSVENNDLNTIKDIISYNNHCEFINIGLFSASKYGYIEIVKYLSGIFGTNINDAVRAALENNHLDIYEYLKKFDIDLDMCLEVAAFNGHLIVVQDILFENYNPRKAFFKAVEGAKFDVIEYILTLNCLNTNDIKIAITIIKSQIRNMNTYNKDTSQEEIILDYLNQKY</sequence>
<dbReference type="Gene3D" id="1.25.40.20">
    <property type="entry name" value="Ankyrin repeat-containing domain"/>
    <property type="match status" value="1"/>
</dbReference>
<organism evidence="1">
    <name type="scientific">Bandra megavirus</name>
    <dbReference type="NCBI Taxonomy" id="2071566"/>
    <lineage>
        <taxon>Viruses</taxon>
        <taxon>Varidnaviria</taxon>
        <taxon>Bamfordvirae</taxon>
        <taxon>Nucleocytoviricota</taxon>
        <taxon>Megaviricetes</taxon>
        <taxon>Imitervirales</taxon>
        <taxon>Mimiviridae</taxon>
        <taxon>Megamimivirinae</taxon>
        <taxon>Megavirus</taxon>
    </lineage>
</organism>
<reference evidence="1" key="1">
    <citation type="submission" date="2018-01" db="EMBL/GenBank/DDBJ databases">
        <title>Draft genome sequence of Bandra megavirus.</title>
        <authorList>
            <person name="Chatterjee A."/>
            <person name="Yadav R."/>
            <person name="Kondabagil K."/>
        </authorList>
    </citation>
    <scope>NUCLEOTIDE SEQUENCE</scope>
    <source>
        <strain evidence="1">KK-1</strain>
    </source>
</reference>
<dbReference type="SUPFAM" id="SSF48403">
    <property type="entry name" value="Ankyrin repeat"/>
    <property type="match status" value="1"/>
</dbReference>
<proteinExistence type="predicted"/>
<protein>
    <submittedName>
        <fullName evidence="1">Ankyrin repeat protein</fullName>
    </submittedName>
</protein>